<sequence length="141" mass="16268">MNWGYKLIAAGGLFITFILTMSLYMLYKKDRDTLVDEDYYQAGMQFGQKLEAQQNMVRDHMQPEVKVSKNLLLVRLRSAAHYELTLLCPADKRQDKRFSGKTTGNHLIVIDRAATGAGHRQLELTWQSAGKMYNYSKKLFL</sequence>
<proteinExistence type="predicted"/>
<dbReference type="OrthoDB" id="1493774at2"/>
<accession>A0A2T3HK29</accession>
<dbReference type="RefSeq" id="WP_107215024.1">
    <property type="nucleotide sequence ID" value="NZ_KZ686269.1"/>
</dbReference>
<reference evidence="2 3" key="1">
    <citation type="submission" date="2018-03" db="EMBL/GenBank/DDBJ databases">
        <authorList>
            <person name="Keele B.F."/>
        </authorList>
    </citation>
    <scope>NUCLEOTIDE SEQUENCE [LARGE SCALE GENOMIC DNA]</scope>
    <source>
        <strain evidence="2 3">YL28-9</strain>
    </source>
</reference>
<keyword evidence="1" id="KW-0472">Membrane</keyword>
<organism evidence="2 3">
    <name type="scientific">Pedobacter yulinensis</name>
    <dbReference type="NCBI Taxonomy" id="2126353"/>
    <lineage>
        <taxon>Bacteria</taxon>
        <taxon>Pseudomonadati</taxon>
        <taxon>Bacteroidota</taxon>
        <taxon>Sphingobacteriia</taxon>
        <taxon>Sphingobacteriales</taxon>
        <taxon>Sphingobacteriaceae</taxon>
        <taxon>Pedobacter</taxon>
    </lineage>
</organism>
<evidence type="ECO:0000313" key="2">
    <source>
        <dbReference type="EMBL" id="PST82763.1"/>
    </source>
</evidence>
<evidence type="ECO:0000313" key="3">
    <source>
        <dbReference type="Proteomes" id="UP000240912"/>
    </source>
</evidence>
<keyword evidence="1" id="KW-0812">Transmembrane</keyword>
<protein>
    <recommendedName>
        <fullName evidence="4">Nitrogen fixation protein FixH</fullName>
    </recommendedName>
</protein>
<comment type="caution">
    <text evidence="2">The sequence shown here is derived from an EMBL/GenBank/DDBJ whole genome shotgun (WGS) entry which is preliminary data.</text>
</comment>
<dbReference type="Pfam" id="PF05751">
    <property type="entry name" value="FixH"/>
    <property type="match status" value="1"/>
</dbReference>
<dbReference type="EMBL" id="PYLS01000005">
    <property type="protein sequence ID" value="PST82763.1"/>
    <property type="molecule type" value="Genomic_DNA"/>
</dbReference>
<name>A0A2T3HK29_9SPHI</name>
<keyword evidence="1" id="KW-1133">Transmembrane helix</keyword>
<dbReference type="InterPro" id="IPR008620">
    <property type="entry name" value="FixH"/>
</dbReference>
<feature type="transmembrane region" description="Helical" evidence="1">
    <location>
        <begin position="6"/>
        <end position="27"/>
    </location>
</feature>
<gene>
    <name evidence="2" type="ORF">C7T94_08935</name>
</gene>
<keyword evidence="3" id="KW-1185">Reference proteome</keyword>
<evidence type="ECO:0000256" key="1">
    <source>
        <dbReference type="SAM" id="Phobius"/>
    </source>
</evidence>
<evidence type="ECO:0008006" key="4">
    <source>
        <dbReference type="Google" id="ProtNLM"/>
    </source>
</evidence>
<dbReference type="AlphaFoldDB" id="A0A2T3HK29"/>
<dbReference type="Proteomes" id="UP000240912">
    <property type="component" value="Unassembled WGS sequence"/>
</dbReference>